<keyword evidence="6 8" id="KW-0648">Protein biosynthesis</keyword>
<dbReference type="InterPro" id="IPR047090">
    <property type="entry name" value="AspRS_core"/>
</dbReference>
<dbReference type="GO" id="GO:0004815">
    <property type="term" value="F:aspartate-tRNA ligase activity"/>
    <property type="evidence" value="ECO:0007669"/>
    <property type="project" value="UniProtKB-UniRule"/>
</dbReference>
<feature type="binding site" evidence="8">
    <location>
        <position position="488"/>
    </location>
    <ligand>
        <name>L-aspartate</name>
        <dbReference type="ChEBI" id="CHEBI:29991"/>
    </ligand>
</feature>
<dbReference type="InterPro" id="IPR047089">
    <property type="entry name" value="Asp-tRNA-ligase_1_N"/>
</dbReference>
<dbReference type="InterPro" id="IPR004364">
    <property type="entry name" value="Aa-tRNA-synt_II"/>
</dbReference>
<dbReference type="HAMAP" id="MF_00044">
    <property type="entry name" value="Asp_tRNA_synth_type1"/>
    <property type="match status" value="1"/>
</dbReference>
<evidence type="ECO:0000256" key="4">
    <source>
        <dbReference type="ARBA" id="ARBA00022741"/>
    </source>
</evidence>
<dbReference type="Pfam" id="PF00152">
    <property type="entry name" value="tRNA-synt_2"/>
    <property type="match status" value="1"/>
</dbReference>
<feature type="region of interest" description="Aspartate" evidence="8">
    <location>
        <begin position="198"/>
        <end position="201"/>
    </location>
</feature>
<keyword evidence="7 8" id="KW-0030">Aminoacyl-tRNA synthetase</keyword>
<evidence type="ECO:0000256" key="5">
    <source>
        <dbReference type="ARBA" id="ARBA00022840"/>
    </source>
</evidence>
<keyword evidence="3 8" id="KW-0436">Ligase</keyword>
<evidence type="ECO:0000256" key="7">
    <source>
        <dbReference type="ARBA" id="ARBA00023146"/>
    </source>
</evidence>
<keyword evidence="2 8" id="KW-0963">Cytoplasm</keyword>
<name>A0A132N653_HYDSH</name>
<evidence type="ECO:0000256" key="8">
    <source>
        <dbReference type="HAMAP-Rule" id="MF_00044"/>
    </source>
</evidence>
<dbReference type="InterPro" id="IPR004115">
    <property type="entry name" value="GAD-like_sf"/>
</dbReference>
<feature type="binding site" evidence="8">
    <location>
        <position position="447"/>
    </location>
    <ligand>
        <name>L-aspartate</name>
        <dbReference type="ChEBI" id="CHEBI:29991"/>
    </ligand>
</feature>
<dbReference type="STRING" id="1484.SA87_11575"/>
<dbReference type="Gene3D" id="2.40.50.140">
    <property type="entry name" value="Nucleic acid-binding proteins"/>
    <property type="match status" value="1"/>
</dbReference>
<comment type="function">
    <text evidence="8">Catalyzes the attachment of L-aspartate to tRNA(Asp) in a two-step reaction: L-aspartate is first activated by ATP to form Asp-AMP and then transferred to the acceptor end of tRNA(Asp).</text>
</comment>
<dbReference type="PANTHER" id="PTHR22594">
    <property type="entry name" value="ASPARTYL/LYSYL-TRNA SYNTHETASE"/>
    <property type="match status" value="1"/>
</dbReference>
<dbReference type="Gene3D" id="3.30.930.10">
    <property type="entry name" value="Bira Bifunctional Protein, Domain 2"/>
    <property type="match status" value="1"/>
</dbReference>
<comment type="similarity">
    <text evidence="1 8">Belongs to the class-II aminoacyl-tRNA synthetase family. Type 1 subfamily.</text>
</comment>
<keyword evidence="11" id="KW-1185">Reference proteome</keyword>
<comment type="subcellular location">
    <subcellularLocation>
        <location evidence="8">Cytoplasm</location>
    </subcellularLocation>
</comment>
<keyword evidence="4 8" id="KW-0547">Nucleotide-binding</keyword>
<dbReference type="GO" id="GO:0003676">
    <property type="term" value="F:nucleic acid binding"/>
    <property type="evidence" value="ECO:0007669"/>
    <property type="project" value="InterPro"/>
</dbReference>
<dbReference type="InterPro" id="IPR029351">
    <property type="entry name" value="GAD_dom"/>
</dbReference>
<dbReference type="GO" id="GO:0006422">
    <property type="term" value="P:aspartyl-tRNA aminoacylation"/>
    <property type="evidence" value="ECO:0007669"/>
    <property type="project" value="UniProtKB-UniRule"/>
</dbReference>
<dbReference type="PRINTS" id="PR01042">
    <property type="entry name" value="TRNASYNTHASP"/>
</dbReference>
<evidence type="ECO:0000313" key="10">
    <source>
        <dbReference type="EMBL" id="OAR05624.1"/>
    </source>
</evidence>
<dbReference type="InterPro" id="IPR012340">
    <property type="entry name" value="NA-bd_OB-fold"/>
</dbReference>
<feature type="binding site" evidence="8">
    <location>
        <position position="229"/>
    </location>
    <ligand>
        <name>ATP</name>
        <dbReference type="ChEBI" id="CHEBI:30616"/>
    </ligand>
</feature>
<reference evidence="10 11" key="1">
    <citation type="submission" date="2015-09" db="EMBL/GenBank/DDBJ databases">
        <title>Draft genome sequence of Hydrogenibacillus schlegelii DSM 2000.</title>
        <authorList>
            <person name="Hemp J."/>
        </authorList>
    </citation>
    <scope>NUCLEOTIDE SEQUENCE [LARGE SCALE GENOMIC DNA]</scope>
    <source>
        <strain evidence="10 11">MA 48</strain>
    </source>
</reference>
<dbReference type="RefSeq" id="WP_066198037.1">
    <property type="nucleotide sequence ID" value="NZ_CBCSAS010000003.1"/>
</dbReference>
<dbReference type="SUPFAM" id="SSF55261">
    <property type="entry name" value="GAD domain-like"/>
    <property type="match status" value="1"/>
</dbReference>
<evidence type="ECO:0000256" key="6">
    <source>
        <dbReference type="ARBA" id="ARBA00022917"/>
    </source>
</evidence>
<dbReference type="GO" id="GO:0005524">
    <property type="term" value="F:ATP binding"/>
    <property type="evidence" value="ECO:0007669"/>
    <property type="project" value="UniProtKB-UniRule"/>
</dbReference>
<comment type="caution">
    <text evidence="10">The sequence shown here is derived from an EMBL/GenBank/DDBJ whole genome shotgun (WGS) entry which is preliminary data.</text>
</comment>
<evidence type="ECO:0000259" key="9">
    <source>
        <dbReference type="PROSITE" id="PS50862"/>
    </source>
</evidence>
<dbReference type="SUPFAM" id="SSF55681">
    <property type="entry name" value="Class II aaRS and biotin synthetases"/>
    <property type="match status" value="1"/>
</dbReference>
<dbReference type="Proteomes" id="UP000243024">
    <property type="component" value="Unassembled WGS sequence"/>
</dbReference>
<dbReference type="GO" id="GO:0140096">
    <property type="term" value="F:catalytic activity, acting on a protein"/>
    <property type="evidence" value="ECO:0007669"/>
    <property type="project" value="UniProtKB-ARBA"/>
</dbReference>
<comment type="catalytic activity">
    <reaction evidence="8">
        <text>tRNA(Asp) + L-aspartate + ATP = L-aspartyl-tRNA(Asp) + AMP + diphosphate</text>
        <dbReference type="Rhea" id="RHEA:19649"/>
        <dbReference type="Rhea" id="RHEA-COMP:9660"/>
        <dbReference type="Rhea" id="RHEA-COMP:9678"/>
        <dbReference type="ChEBI" id="CHEBI:29991"/>
        <dbReference type="ChEBI" id="CHEBI:30616"/>
        <dbReference type="ChEBI" id="CHEBI:33019"/>
        <dbReference type="ChEBI" id="CHEBI:78442"/>
        <dbReference type="ChEBI" id="CHEBI:78516"/>
        <dbReference type="ChEBI" id="CHEBI:456215"/>
        <dbReference type="EC" id="6.1.1.12"/>
    </reaction>
</comment>
<feature type="binding site" evidence="8">
    <location>
        <position position="220"/>
    </location>
    <ligand>
        <name>L-aspartate</name>
        <dbReference type="ChEBI" id="CHEBI:29991"/>
    </ligand>
</feature>
<comment type="caution">
    <text evidence="8">Lacks conserved residue(s) required for the propagation of feature annotation.</text>
</comment>
<feature type="binding site" evidence="8">
    <location>
        <begin position="220"/>
        <end position="222"/>
    </location>
    <ligand>
        <name>ATP</name>
        <dbReference type="ChEBI" id="CHEBI:30616"/>
    </ligand>
</feature>
<proteinExistence type="inferred from homology"/>
<dbReference type="InterPro" id="IPR004365">
    <property type="entry name" value="NA-bd_OB_tRNA"/>
</dbReference>
<evidence type="ECO:0000256" key="3">
    <source>
        <dbReference type="ARBA" id="ARBA00022598"/>
    </source>
</evidence>
<dbReference type="GO" id="GO:0016740">
    <property type="term" value="F:transferase activity"/>
    <property type="evidence" value="ECO:0007669"/>
    <property type="project" value="UniProtKB-ARBA"/>
</dbReference>
<feature type="binding site" evidence="8">
    <location>
        <begin position="533"/>
        <end position="536"/>
    </location>
    <ligand>
        <name>ATP</name>
        <dbReference type="ChEBI" id="CHEBI:30616"/>
    </ligand>
</feature>
<dbReference type="InterPro" id="IPR002312">
    <property type="entry name" value="Asp/Asn-tRNA-synth_IIb"/>
</dbReference>
<dbReference type="Pfam" id="PF01336">
    <property type="entry name" value="tRNA_anti-codon"/>
    <property type="match status" value="1"/>
</dbReference>
<dbReference type="PROSITE" id="PS50862">
    <property type="entry name" value="AA_TRNA_LIGASE_II"/>
    <property type="match status" value="1"/>
</dbReference>
<protein>
    <recommendedName>
        <fullName evidence="8">Aspartate--tRNA ligase</fullName>
        <ecNumber evidence="8">6.1.1.12</ecNumber>
    </recommendedName>
    <alternativeName>
        <fullName evidence="8">Aspartyl-tRNA synthetase</fullName>
        <shortName evidence="8">AspRS</shortName>
    </alternativeName>
</protein>
<dbReference type="AlphaFoldDB" id="A0A132N653"/>
<dbReference type="InterPro" id="IPR004524">
    <property type="entry name" value="Asp-tRNA-ligase_1"/>
</dbReference>
<dbReference type="Gene3D" id="3.30.1360.30">
    <property type="entry name" value="GAD-like domain"/>
    <property type="match status" value="1"/>
</dbReference>
<dbReference type="CDD" id="cd04317">
    <property type="entry name" value="EcAspRS_like_N"/>
    <property type="match status" value="1"/>
</dbReference>
<dbReference type="NCBIfam" id="TIGR00459">
    <property type="entry name" value="aspS_bact"/>
    <property type="match status" value="1"/>
</dbReference>
<dbReference type="EC" id="6.1.1.12" evidence="8"/>
<feature type="binding site" evidence="8">
    <location>
        <position position="174"/>
    </location>
    <ligand>
        <name>L-aspartate</name>
        <dbReference type="ChEBI" id="CHEBI:29991"/>
    </ligand>
</feature>
<dbReference type="EMBL" id="JXBB01000001">
    <property type="protein sequence ID" value="OAR05624.1"/>
    <property type="molecule type" value="Genomic_DNA"/>
</dbReference>
<comment type="subunit">
    <text evidence="8">Homodimer.</text>
</comment>
<evidence type="ECO:0000256" key="2">
    <source>
        <dbReference type="ARBA" id="ARBA00022490"/>
    </source>
</evidence>
<dbReference type="InterPro" id="IPR045864">
    <property type="entry name" value="aa-tRNA-synth_II/BPL/LPL"/>
</dbReference>
<evidence type="ECO:0000256" key="1">
    <source>
        <dbReference type="ARBA" id="ARBA00006303"/>
    </source>
</evidence>
<sequence length="587" mass="65795">MHRTHDAGTLRRSDAGTRATLVGWVHRRRDLGGLIFIDLRDRSGIVQLVVTPEAKEAFRVAETLRSEYVIAVRGTVKARAPETVNPKLSTGDVEVAVEAIEVLNTAKTLPFGLADDAPVDEALRLKYRYLDLRRPALQETLRLRHEVTRIVRDVLSRHGFLEVETPILSKSTPEGARDFLVPSRLRPGTFYALPQSPQLYKQLLMVAGVERYFQIARCFRDEDLRADRQPEFTQIDIEMSFMSLPEFQAIVEEMIAEVFEKTRGIRLERPFPRLSYDEAMDRYGTDKPDLRYGLEIVDVGEIFRETELQVFRRALALGGVVRAIRADGAAALSRKDIAALEAEAKAHGAQGLAWLKLEADGASGSIARFVPEPVLAALRAKTGAEPGDVLFFVADRREVARAALGAVRRLLAERLGRVPDGAFRILWVTDFPLLEYDPDEKRYVALHHPFTRPKAEDWDKLETEPLQVRAESYDLVLNGYEIGGGSLRIYRKEDQLRLFRRLGLDEAEVAEKFGFFLEALEYGAPPHGGIALGLDRIVALLAGRSNIRDVIAFPKTQSGADLMMEAPSRVRPEQLAELGITVRALQG</sequence>
<feature type="binding site" evidence="8">
    <location>
        <position position="481"/>
    </location>
    <ligand>
        <name>ATP</name>
        <dbReference type="ChEBI" id="CHEBI:30616"/>
    </ligand>
</feature>
<dbReference type="PANTHER" id="PTHR22594:SF5">
    <property type="entry name" value="ASPARTATE--TRNA LIGASE, MITOCHONDRIAL"/>
    <property type="match status" value="1"/>
</dbReference>
<dbReference type="GO" id="GO:0005737">
    <property type="term" value="C:cytoplasm"/>
    <property type="evidence" value="ECO:0007669"/>
    <property type="project" value="UniProtKB-SubCell"/>
</dbReference>
<dbReference type="Pfam" id="PF02938">
    <property type="entry name" value="GAD"/>
    <property type="match status" value="1"/>
</dbReference>
<dbReference type="SUPFAM" id="SSF50249">
    <property type="entry name" value="Nucleic acid-binding proteins"/>
    <property type="match status" value="1"/>
</dbReference>
<keyword evidence="5 8" id="KW-0067">ATP-binding</keyword>
<dbReference type="NCBIfam" id="NF001750">
    <property type="entry name" value="PRK00476.1"/>
    <property type="match status" value="1"/>
</dbReference>
<organism evidence="10 11">
    <name type="scientific">Hydrogenibacillus schlegelii</name>
    <name type="common">Bacillus schlegelii</name>
    <dbReference type="NCBI Taxonomy" id="1484"/>
    <lineage>
        <taxon>Bacteria</taxon>
        <taxon>Bacillati</taxon>
        <taxon>Bacillota</taxon>
        <taxon>Bacilli</taxon>
        <taxon>Bacillales</taxon>
        <taxon>Bacillales Family X. Incertae Sedis</taxon>
        <taxon>Hydrogenibacillus</taxon>
    </lineage>
</organism>
<dbReference type="InterPro" id="IPR006195">
    <property type="entry name" value="aa-tRNA-synth_II"/>
</dbReference>
<gene>
    <name evidence="8" type="primary">aspS</name>
    <name evidence="10" type="ORF">SA87_11575</name>
</gene>
<dbReference type="CDD" id="cd00777">
    <property type="entry name" value="AspRS_core"/>
    <property type="match status" value="1"/>
</dbReference>
<evidence type="ECO:0000313" key="11">
    <source>
        <dbReference type="Proteomes" id="UP000243024"/>
    </source>
</evidence>
<feature type="domain" description="Aminoacyl-transfer RNA synthetases class-II family profile" evidence="9">
    <location>
        <begin position="141"/>
        <end position="554"/>
    </location>
</feature>
<dbReference type="OrthoDB" id="9802326at2"/>
<accession>A0A132N653</accession>